<dbReference type="Pfam" id="PF01609">
    <property type="entry name" value="DDE_Tnp_1"/>
    <property type="match status" value="1"/>
</dbReference>
<feature type="domain" description="Transposase IS4-like" evidence="1">
    <location>
        <begin position="5"/>
        <end position="147"/>
    </location>
</feature>
<dbReference type="InterPro" id="IPR002559">
    <property type="entry name" value="Transposase_11"/>
</dbReference>
<dbReference type="SUPFAM" id="SSF53098">
    <property type="entry name" value="Ribonuclease H-like"/>
    <property type="match status" value="1"/>
</dbReference>
<organism evidence="2">
    <name type="scientific">Escherichia coli</name>
    <dbReference type="NCBI Taxonomy" id="562"/>
    <lineage>
        <taxon>Bacteria</taxon>
        <taxon>Pseudomonadati</taxon>
        <taxon>Pseudomonadota</taxon>
        <taxon>Gammaproteobacteria</taxon>
        <taxon>Enterobacterales</taxon>
        <taxon>Enterobacteriaceae</taxon>
        <taxon>Escherichia</taxon>
    </lineage>
</organism>
<proteinExistence type="predicted"/>
<reference evidence="2" key="1">
    <citation type="submission" date="2018-02" db="EMBL/GenBank/DDBJ databases">
        <authorList>
            <person name="Cohen D.B."/>
            <person name="Kent A.D."/>
        </authorList>
    </citation>
    <scope>NUCLEOTIDE SEQUENCE</scope>
    <source>
        <strain evidence="2">195</strain>
    </source>
</reference>
<gene>
    <name evidence="2" type="ORF">RCS46_P0009</name>
</gene>
<dbReference type="GO" id="GO:0003677">
    <property type="term" value="F:DNA binding"/>
    <property type="evidence" value="ECO:0007669"/>
    <property type="project" value="InterPro"/>
</dbReference>
<geneLocation type="plasmid" evidence="2">
    <name>RCS46_p</name>
</geneLocation>
<sequence>MRRVFIDAMLEHNFEVIGQVRIDTRLYDAPPTRKPGQRGRTRKYGEKVTPERIARFKRTVTTLNLYGREQAVRYRSKLAKARFLDGRMVRVVWCEFRSERGEWKSTCLLLSTDTSLTPEEVIESYGLRWSIESMFHQLKLAWGMKEAWQKTRQTLHRWVHLTMVGYGLTQLLSCVESPAISELCRHSPWRPENPRTAGQIRKGLVRHFRHVAVRRWWSSKGQKFRPPDERERIDFEYKQRKVA</sequence>
<dbReference type="InterPro" id="IPR012337">
    <property type="entry name" value="RNaseH-like_sf"/>
</dbReference>
<name>A0A2P9E5F6_ECOLX</name>
<protein>
    <recommendedName>
        <fullName evidence="1">Transposase IS4-like domain-containing protein</fullName>
    </recommendedName>
</protein>
<evidence type="ECO:0000313" key="2">
    <source>
        <dbReference type="EMBL" id="SPD98581.1"/>
    </source>
</evidence>
<keyword evidence="2" id="KW-0614">Plasmid</keyword>
<dbReference type="GO" id="GO:0006313">
    <property type="term" value="P:DNA transposition"/>
    <property type="evidence" value="ECO:0007669"/>
    <property type="project" value="InterPro"/>
</dbReference>
<dbReference type="AlphaFoldDB" id="A0A2P9E5F6"/>
<evidence type="ECO:0000259" key="1">
    <source>
        <dbReference type="Pfam" id="PF01609"/>
    </source>
</evidence>
<accession>A0A2P9E5F6</accession>
<dbReference type="GO" id="GO:0004803">
    <property type="term" value="F:transposase activity"/>
    <property type="evidence" value="ECO:0007669"/>
    <property type="project" value="InterPro"/>
</dbReference>
<dbReference type="EMBL" id="LT985249">
    <property type="protein sequence ID" value="SPD98581.1"/>
    <property type="molecule type" value="Genomic_DNA"/>
</dbReference>